<gene>
    <name evidence="2" type="ORF">SAMN04488121_102960</name>
</gene>
<organism evidence="2 3">
    <name type="scientific">Chitinophaga filiformis</name>
    <name type="common">Myxococcus filiformis</name>
    <name type="synonym">Flexibacter filiformis</name>
    <dbReference type="NCBI Taxonomy" id="104663"/>
    <lineage>
        <taxon>Bacteria</taxon>
        <taxon>Pseudomonadati</taxon>
        <taxon>Bacteroidota</taxon>
        <taxon>Chitinophagia</taxon>
        <taxon>Chitinophagales</taxon>
        <taxon>Chitinophagaceae</taxon>
        <taxon>Chitinophaga</taxon>
    </lineage>
</organism>
<proteinExistence type="predicted"/>
<keyword evidence="2" id="KW-0430">Lectin</keyword>
<dbReference type="InterPro" id="IPR024653">
    <property type="entry name" value="Peptidase_M10/M27/M57"/>
</dbReference>
<dbReference type="Proteomes" id="UP000199045">
    <property type="component" value="Unassembled WGS sequence"/>
</dbReference>
<dbReference type="Gene3D" id="2.80.10.50">
    <property type="match status" value="3"/>
</dbReference>
<dbReference type="AlphaFoldDB" id="A0A1G7NVM1"/>
<dbReference type="PROSITE" id="PS51257">
    <property type="entry name" value="PROKAR_LIPOPROTEIN"/>
    <property type="match status" value="1"/>
</dbReference>
<protein>
    <submittedName>
        <fullName evidence="2">Ricin-type beta-trefoil lectin domain-like</fullName>
    </submittedName>
</protein>
<dbReference type="Pfam" id="PF12388">
    <property type="entry name" value="Peptidase_M57"/>
    <property type="match status" value="1"/>
</dbReference>
<dbReference type="Pfam" id="PF14200">
    <property type="entry name" value="RicinB_lectin_2"/>
    <property type="match status" value="1"/>
</dbReference>
<evidence type="ECO:0000313" key="3">
    <source>
        <dbReference type="Proteomes" id="UP000199045"/>
    </source>
</evidence>
<dbReference type="SUPFAM" id="SSF55486">
    <property type="entry name" value="Metalloproteases ('zincins'), catalytic domain"/>
    <property type="match status" value="1"/>
</dbReference>
<name>A0A1G7NVM1_CHIFI</name>
<dbReference type="InterPro" id="IPR024079">
    <property type="entry name" value="MetalloPept_cat_dom_sf"/>
</dbReference>
<dbReference type="SUPFAM" id="SSF50370">
    <property type="entry name" value="Ricin B-like lectins"/>
    <property type="match status" value="1"/>
</dbReference>
<evidence type="ECO:0000313" key="2">
    <source>
        <dbReference type="EMBL" id="SDF78086.1"/>
    </source>
</evidence>
<dbReference type="EMBL" id="FNBN01000002">
    <property type="protein sequence ID" value="SDF78086.1"/>
    <property type="molecule type" value="Genomic_DNA"/>
</dbReference>
<dbReference type="GO" id="GO:0008237">
    <property type="term" value="F:metallopeptidase activity"/>
    <property type="evidence" value="ECO:0007669"/>
    <property type="project" value="InterPro"/>
</dbReference>
<dbReference type="Gene3D" id="3.40.390.10">
    <property type="entry name" value="Collagenase (Catalytic Domain)"/>
    <property type="match status" value="1"/>
</dbReference>
<evidence type="ECO:0000259" key="1">
    <source>
        <dbReference type="SMART" id="SM00458"/>
    </source>
</evidence>
<dbReference type="CDD" id="cd00161">
    <property type="entry name" value="beta-trefoil_Ricin-like"/>
    <property type="match status" value="1"/>
</dbReference>
<dbReference type="InterPro" id="IPR000772">
    <property type="entry name" value="Ricin_B_lectin"/>
</dbReference>
<dbReference type="SMART" id="SM00458">
    <property type="entry name" value="RICIN"/>
    <property type="match status" value="1"/>
</dbReference>
<dbReference type="InterPro" id="IPR035992">
    <property type="entry name" value="Ricin_B-like_lectins"/>
</dbReference>
<dbReference type="STRING" id="104663.SAMN04488121_102960"/>
<reference evidence="2 3" key="1">
    <citation type="submission" date="2016-10" db="EMBL/GenBank/DDBJ databases">
        <authorList>
            <person name="de Groot N.N."/>
        </authorList>
    </citation>
    <scope>NUCLEOTIDE SEQUENCE [LARGE SCALE GENOMIC DNA]</scope>
    <source>
        <strain evidence="2 3">DSM 527</strain>
    </source>
</reference>
<dbReference type="PROSITE" id="PS50231">
    <property type="entry name" value="RICIN_B_LECTIN"/>
    <property type="match status" value="1"/>
</dbReference>
<sequence length="424" mass="45934">MNNTMKHLLKAFLCTLVCSFILFSCKKDQVQKQSPNEITKDVIAQIKSLGFSTQDIRRVDDGYVVEGDIFLSDESLKEKANPRKLVIAKAEQYQTWNIIATSGHRVITVSVTNLPAAYTAAADEAIARYNALGLRISFQRVASGGEIDIINAALGNGVLGQSAGFPNAFGNPPSPIKLNAAYIGNTPNQGWMATIIAHEIGHTIGFRHTDYFNRAYSCGIGGNEGDAGVGADHIPGTPTAADPNSWMLACIGTGVSRPFNANDQIALNYLYGNVTGSNPIPDGNYRIVSEASGKVVDVDANFINDNGTKVQQWSWLDGANQKWSFTYLGGGYYRITSLASGKVLDADANIIAANGAKVQQWDWLGGDNQQWVLQPQGNGTYAIYNKRSAKVLDVDANTIGNDGAIMQQWAWLSGSNQRWYIQPL</sequence>
<dbReference type="GO" id="GO:0030246">
    <property type="term" value="F:carbohydrate binding"/>
    <property type="evidence" value="ECO:0007669"/>
    <property type="project" value="UniProtKB-KW"/>
</dbReference>
<accession>A0A1G7NVM1</accession>
<feature type="domain" description="Ricin B lectin" evidence="1">
    <location>
        <begin position="282"/>
        <end position="422"/>
    </location>
</feature>